<feature type="transmembrane region" description="Helical" evidence="1">
    <location>
        <begin position="16"/>
        <end position="35"/>
    </location>
</feature>
<comment type="caution">
    <text evidence="2">The sequence shown here is derived from an EMBL/GenBank/DDBJ whole genome shotgun (WGS) entry which is preliminary data.</text>
</comment>
<dbReference type="PANTHER" id="PTHR32063">
    <property type="match status" value="1"/>
</dbReference>
<dbReference type="GO" id="GO:0005886">
    <property type="term" value="C:plasma membrane"/>
    <property type="evidence" value="ECO:0007669"/>
    <property type="project" value="TreeGrafter"/>
</dbReference>
<dbReference type="SUPFAM" id="SSF82866">
    <property type="entry name" value="Multidrug efflux transporter AcrB transmembrane domain"/>
    <property type="match status" value="2"/>
</dbReference>
<dbReference type="OrthoDB" id="9757876at2"/>
<keyword evidence="1" id="KW-0812">Transmembrane</keyword>
<feature type="transmembrane region" description="Helical" evidence="1">
    <location>
        <begin position="985"/>
        <end position="1008"/>
    </location>
</feature>
<feature type="transmembrane region" description="Helical" evidence="1">
    <location>
        <begin position="959"/>
        <end position="979"/>
    </location>
</feature>
<feature type="transmembrane region" description="Helical" evidence="1">
    <location>
        <begin position="884"/>
        <end position="904"/>
    </location>
</feature>
<keyword evidence="1" id="KW-0472">Membrane</keyword>
<keyword evidence="1" id="KW-1133">Transmembrane helix</keyword>
<dbReference type="SUPFAM" id="SSF82693">
    <property type="entry name" value="Multidrug efflux transporter AcrB pore domain, PN1, PN2, PC1 and PC2 subdomains"/>
    <property type="match status" value="3"/>
</dbReference>
<dbReference type="Gene3D" id="3.30.70.1430">
    <property type="entry name" value="Multidrug efflux transporter AcrB pore domain"/>
    <property type="match status" value="2"/>
</dbReference>
<dbReference type="Gene3D" id="3.30.70.1440">
    <property type="entry name" value="Multidrug efflux transporter AcrB pore domain"/>
    <property type="match status" value="1"/>
</dbReference>
<feature type="transmembrane region" description="Helical" evidence="1">
    <location>
        <begin position="465"/>
        <end position="489"/>
    </location>
</feature>
<feature type="transmembrane region" description="Helical" evidence="1">
    <location>
        <begin position="910"/>
        <end position="931"/>
    </location>
</feature>
<evidence type="ECO:0000256" key="1">
    <source>
        <dbReference type="SAM" id="Phobius"/>
    </source>
</evidence>
<dbReference type="Gene3D" id="1.20.1640.10">
    <property type="entry name" value="Multidrug efflux transporter AcrB transmembrane domain"/>
    <property type="match status" value="2"/>
</dbReference>
<evidence type="ECO:0000313" key="2">
    <source>
        <dbReference type="EMBL" id="MZP42894.1"/>
    </source>
</evidence>
<dbReference type="PRINTS" id="PR00702">
    <property type="entry name" value="ACRIFLAVINRP"/>
</dbReference>
<keyword evidence="3" id="KW-1185">Reference proteome</keyword>
<dbReference type="Gene3D" id="3.30.2090.10">
    <property type="entry name" value="Multidrug efflux transporter AcrB TolC docking domain, DN and DC subdomains"/>
    <property type="match status" value="2"/>
</dbReference>
<dbReference type="EMBL" id="WXEX01000005">
    <property type="protein sequence ID" value="MZP42894.1"/>
    <property type="molecule type" value="Genomic_DNA"/>
</dbReference>
<evidence type="ECO:0000313" key="3">
    <source>
        <dbReference type="Proteomes" id="UP000471031"/>
    </source>
</evidence>
<dbReference type="PANTHER" id="PTHR32063:SF18">
    <property type="entry name" value="CATION EFFLUX SYSTEM PROTEIN"/>
    <property type="match status" value="1"/>
</dbReference>
<reference evidence="2 3" key="1">
    <citation type="submission" date="2020-01" db="EMBL/GenBank/DDBJ databases">
        <title>Whole genome sequence of Heliobacterium gestii DSM 11169.</title>
        <authorList>
            <person name="Kyndt J.A."/>
            <person name="Meyer T.E."/>
        </authorList>
    </citation>
    <scope>NUCLEOTIDE SEQUENCE [LARGE SCALE GENOMIC DNA]</scope>
    <source>
        <strain evidence="2 3">DSM 11169</strain>
    </source>
</reference>
<dbReference type="Gene3D" id="3.30.70.1320">
    <property type="entry name" value="Multidrug efflux transporter AcrB pore domain like"/>
    <property type="match status" value="1"/>
</dbReference>
<dbReference type="Proteomes" id="UP000471031">
    <property type="component" value="Unassembled WGS sequence"/>
</dbReference>
<dbReference type="SUPFAM" id="SSF82714">
    <property type="entry name" value="Multidrug efflux transporter AcrB TolC docking domain, DN and DC subdomains"/>
    <property type="match status" value="2"/>
</dbReference>
<accession>A0A845LC29</accession>
<gene>
    <name evidence="2" type="ORF">GTO89_07555</name>
</gene>
<dbReference type="InterPro" id="IPR027463">
    <property type="entry name" value="AcrB_DN_DC_subdom"/>
</dbReference>
<organism evidence="2 3">
    <name type="scientific">Heliomicrobium gestii</name>
    <name type="common">Heliobacterium gestii</name>
    <dbReference type="NCBI Taxonomy" id="2699"/>
    <lineage>
        <taxon>Bacteria</taxon>
        <taxon>Bacillati</taxon>
        <taxon>Bacillota</taxon>
        <taxon>Clostridia</taxon>
        <taxon>Eubacteriales</taxon>
        <taxon>Heliobacteriaceae</taxon>
        <taxon>Heliomicrobium</taxon>
    </lineage>
</organism>
<feature type="transmembrane region" description="Helical" evidence="1">
    <location>
        <begin position="858"/>
        <end position="877"/>
    </location>
</feature>
<dbReference type="AlphaFoldDB" id="A0A845LC29"/>
<proteinExistence type="predicted"/>
<sequence>MKRYNLSDWALKHRQMVYFLMIVIFAMGLISYSQLGRSEDPDFVIREMVVATVWPGASAEEVEKQVTDKIEKKLQDTPNVDLIRSYSKPGQSVIFLRLKDSVVEKDVRPTWLDVRNMVNDMANTLPQGVYPPMFNDRFGDVFGTIYAITSDGFSLEEMRQQAEQIRQTLLRVNAVGKVELVGVQREAIYIEMENTKLAQLGIDPSLIAMSLRNQNSVDAAGMIETVSDNLHLRVSGYFENIDSIRNLPIRANDRIFRLGDIATVTRSYVEPSDPKMYYNGEPAIGLAVSMASGGNILTLGEDLDQTVEKIRQDLPVGLDIHKVADQPHAVEKSIDEFVETLGEALIIVLVVCFISLGLRSGIVVALSIPMVVAALVVVMKMADIQLHRISLGALIIALGLLVDDAIITIEMMHVKLEQGMDKAKAASFSFSATAFPRLIGALVTCAGFMPVGFSKGSASEFVGSIFWVVTAALILSWLVAGTVTPLLGYRLLKFHKKDQNYDQVYNSRFYRIFRKILEWTLLHRWIVIGATVVTFAGSVYLMGFVKSEFFPSSSRPELIVDMTLPQGASLQATEREVQKFHEKLKDNPNIVNYVSYVGKGSPRFVLVHDPIFDASNTAQLVILTKDLAARDQLRHEINEMRQQAFENILINTKVIALGPPSPYPVMLRVSGIDPAKVREISEHVRSAMSENPYIYDVNFNWYEKNKVLRLNIDQQKARMLGIDKQQLAQSLQTQLSGMSVSEFREGDKKIAILFRTDEADRLDVSRMKHLNIYIGGGKSVPLGQIADIRYEAEDGLIWRYNLLPTITVQAQSLPGITGNDLTLQVYDSLKEYRDSLPAGYSIDLSGVAEDSAKASKNLGSTIPMMVIVIMFLLMFQLQHISKMVLVLLTAPLGLIGVSLALLLTGKPLGFVAQLGILALAGIIMRNSVILIDQIETLVHSGVTYWVAIVEATVMRFRPIMLTAAAAILGMVPLASSIFWGPMAVAIAGGLIVATILTLIVLPAMYAALFRVKPDNRSNANEDIVVS</sequence>
<name>A0A845LC29_HELGE</name>
<feature type="transmembrane region" description="Helical" evidence="1">
    <location>
        <begin position="521"/>
        <end position="545"/>
    </location>
</feature>
<protein>
    <submittedName>
        <fullName evidence="2">AcrB/AcrD/AcrF family protein</fullName>
    </submittedName>
</protein>
<feature type="transmembrane region" description="Helical" evidence="1">
    <location>
        <begin position="363"/>
        <end position="382"/>
    </location>
</feature>
<dbReference type="GO" id="GO:0042910">
    <property type="term" value="F:xenobiotic transmembrane transporter activity"/>
    <property type="evidence" value="ECO:0007669"/>
    <property type="project" value="TreeGrafter"/>
</dbReference>
<dbReference type="InterPro" id="IPR001036">
    <property type="entry name" value="Acrflvin-R"/>
</dbReference>
<dbReference type="Pfam" id="PF00873">
    <property type="entry name" value="ACR_tran"/>
    <property type="match status" value="1"/>
</dbReference>
<feature type="transmembrane region" description="Helical" evidence="1">
    <location>
        <begin position="428"/>
        <end position="453"/>
    </location>
</feature>